<evidence type="ECO:0000313" key="5">
    <source>
        <dbReference type="Proteomes" id="UP000747110"/>
    </source>
</evidence>
<evidence type="ECO:0000313" key="3">
    <source>
        <dbReference type="EMBL" id="GIL80621.1"/>
    </source>
</evidence>
<feature type="compositionally biased region" description="Pro residues" evidence="1">
    <location>
        <begin position="423"/>
        <end position="442"/>
    </location>
</feature>
<keyword evidence="2" id="KW-1133">Transmembrane helix</keyword>
<keyword evidence="2" id="KW-0812">Transmembrane</keyword>
<dbReference type="EMBL" id="BNCP01000019">
    <property type="protein sequence ID" value="GIL80621.1"/>
    <property type="molecule type" value="Genomic_DNA"/>
</dbReference>
<feature type="compositionally biased region" description="Pro residues" evidence="1">
    <location>
        <begin position="217"/>
        <end position="259"/>
    </location>
</feature>
<comment type="caution">
    <text evidence="3">The sequence shown here is derived from an EMBL/GenBank/DDBJ whole genome shotgun (WGS) entry which is preliminary data.</text>
</comment>
<name>A0A8J4CDD2_9CHLO</name>
<evidence type="ECO:0000256" key="1">
    <source>
        <dbReference type="SAM" id="MobiDB-lite"/>
    </source>
</evidence>
<feature type="compositionally biased region" description="Pro residues" evidence="1">
    <location>
        <begin position="359"/>
        <end position="369"/>
    </location>
</feature>
<feature type="compositionally biased region" description="Pro residues" evidence="1">
    <location>
        <begin position="503"/>
        <end position="515"/>
    </location>
</feature>
<keyword evidence="2" id="KW-0472">Membrane</keyword>
<organism evidence="3 5">
    <name type="scientific">Volvox reticuliferus</name>
    <dbReference type="NCBI Taxonomy" id="1737510"/>
    <lineage>
        <taxon>Eukaryota</taxon>
        <taxon>Viridiplantae</taxon>
        <taxon>Chlorophyta</taxon>
        <taxon>core chlorophytes</taxon>
        <taxon>Chlorophyceae</taxon>
        <taxon>CS clade</taxon>
        <taxon>Chlamydomonadales</taxon>
        <taxon>Volvocaceae</taxon>
        <taxon>Volvox</taxon>
    </lineage>
</organism>
<feature type="transmembrane region" description="Helical" evidence="2">
    <location>
        <begin position="80"/>
        <end position="101"/>
    </location>
</feature>
<gene>
    <name evidence="3" type="ORF">Vretifemale_9955</name>
    <name evidence="4" type="ORF">Vretimale_9221</name>
</gene>
<accession>A0A8J4CDD2</accession>
<feature type="compositionally biased region" description="Pro residues" evidence="1">
    <location>
        <begin position="393"/>
        <end position="414"/>
    </location>
</feature>
<dbReference type="OrthoDB" id="346910at2759"/>
<protein>
    <submittedName>
        <fullName evidence="3">Uncharacterized protein</fullName>
    </submittedName>
</protein>
<evidence type="ECO:0000313" key="4">
    <source>
        <dbReference type="EMBL" id="GIM04717.1"/>
    </source>
</evidence>
<dbReference type="Proteomes" id="UP000722791">
    <property type="component" value="Unassembled WGS sequence"/>
</dbReference>
<feature type="compositionally biased region" description="Low complexity" evidence="1">
    <location>
        <begin position="493"/>
        <end position="502"/>
    </location>
</feature>
<feature type="compositionally biased region" description="Low complexity" evidence="1">
    <location>
        <begin position="375"/>
        <end position="392"/>
    </location>
</feature>
<feature type="region of interest" description="Disordered" evidence="1">
    <location>
        <begin position="112"/>
        <end position="156"/>
    </location>
</feature>
<reference evidence="3" key="1">
    <citation type="journal article" date="2021" name="Proc. Natl. Acad. Sci. U.S.A.">
        <title>Three genomes in the algal genus Volvox reveal the fate of a haploid sex-determining region after a transition to homothallism.</title>
        <authorList>
            <person name="Yamamoto K."/>
            <person name="Hamaji T."/>
            <person name="Kawai-Toyooka H."/>
            <person name="Matsuzaki R."/>
            <person name="Takahashi F."/>
            <person name="Nishimura Y."/>
            <person name="Kawachi M."/>
            <person name="Noguchi H."/>
            <person name="Minakuchi Y."/>
            <person name="Umen J.G."/>
            <person name="Toyoda A."/>
            <person name="Nozaki H."/>
        </authorList>
    </citation>
    <scope>NUCLEOTIDE SEQUENCE</scope>
    <source>
        <strain evidence="4">NIES-3785</strain>
        <strain evidence="3">NIES-3786</strain>
    </source>
</reference>
<feature type="region of interest" description="Disordered" evidence="1">
    <location>
        <begin position="491"/>
        <end position="611"/>
    </location>
</feature>
<dbReference type="Proteomes" id="UP000747110">
    <property type="component" value="Unassembled WGS sequence"/>
</dbReference>
<feature type="compositionally biased region" description="Pro residues" evidence="1">
    <location>
        <begin position="541"/>
        <end position="556"/>
    </location>
</feature>
<proteinExistence type="predicted"/>
<sequence>MRWDPSGRAGNITASTLPLGSRRATPVAGFTYLRPDVAQSIFVDYSSENGDVEGNNNLYVPEKRTMLQRVATWATQNSRWIFLIGFILAPVFIVAVVLGAVCGTGHCGNGRSPDSAVAGSGPQAKSLPPAPRGAASRMAAPLQPSQPRKVPASPERQPLQELYRPSFPEVLSAAPSWVAIYPPPLYADYPRPPATPSYPFPPSPYGGEAPPSYHSPTYPPPPVYPPAEAPPPPEALLPREAPPPPEASLPPGAPPPPKLKPPRKMRPPVLENARMEGALPPDLIYGASYSPMTRDESSPKPPPQPWEDYPDASPPEYYYHLLPPAEMGPSQPTYLAPNHPPPSFSSPAYPLLPISSPLADPPAIFPRPPHATTLESPIPSPEYSYPLRSPPAYTSPPPAYTSPPPAYTSPPPAYTLPAYPLQPSHPPSAYPPLVDPPPPTYPPRSNVLPAQPLPANPSLLYLPPLVDSPPVSPLPAIPMYTPSFHAPPHLSGLPLYSPALTSSPPPPPLFGPPKLQPQTPQPIEGAPSPLRKEHPSWPEWPKWPPYAPEPSQPYHPVPHDTMGRSDMPNLPPQVSRRSLYRTNQPPYVQPPSAELPSVDSQEVDERELRTQ</sequence>
<feature type="region of interest" description="Disordered" evidence="1">
    <location>
        <begin position="209"/>
        <end position="465"/>
    </location>
</feature>
<evidence type="ECO:0000256" key="2">
    <source>
        <dbReference type="SAM" id="Phobius"/>
    </source>
</evidence>
<dbReference type="AlphaFoldDB" id="A0A8J4CDD2"/>
<dbReference type="EMBL" id="BNCQ01000016">
    <property type="protein sequence ID" value="GIM04717.1"/>
    <property type="molecule type" value="Genomic_DNA"/>
</dbReference>
<keyword evidence="5" id="KW-1185">Reference proteome</keyword>